<comment type="caution">
    <text evidence="2">The sequence shown here is derived from an EMBL/GenBank/DDBJ whole genome shotgun (WGS) entry which is preliminary data.</text>
</comment>
<proteinExistence type="predicted"/>
<sequence length="340" mass="39544">MPTIWPSSERPISVRTVWVDGIRHAILSPDDPLIHSKSRRCTRISRNKGYSTEYQQLESRLDRLNNCFTNLQMVVSNDLSEAKETSQMYRKLSAPSCSRISTSTSDTSVLKSLLNDSKKMRKEYHCHKAMKEDSDFLAGKEIFKNNVCERGTSESEPDFKLNITECRQTEGISDTFWNPLFERVLQWLDLSGRTQCSKHDFEDRLAERPSDEGEQKWSATKGRFPRLKRDYFEERERVTMRSCKLHKERNSERFKREESKIMGNRLPKIKNTREQFQESNGTLNGAKTFSKSEEESKTEIKGKASSNIWRPPSRLKLHVVIPSLAYKENRASSQESLIDD</sequence>
<reference evidence="2" key="1">
    <citation type="submission" date="2021-10" db="EMBL/GenBank/DDBJ databases">
        <title>Melipona bicolor Genome sequencing and assembly.</title>
        <authorList>
            <person name="Araujo N.S."/>
            <person name="Arias M.C."/>
        </authorList>
    </citation>
    <scope>NUCLEOTIDE SEQUENCE</scope>
    <source>
        <strain evidence="2">USP_2M_L1-L4_2017</strain>
        <tissue evidence="2">Whole body</tissue>
    </source>
</reference>
<gene>
    <name evidence="2" type="ORF">K0M31_003124</name>
</gene>
<feature type="compositionally biased region" description="Basic and acidic residues" evidence="1">
    <location>
        <begin position="290"/>
        <end position="302"/>
    </location>
</feature>
<accession>A0AA40KQ90</accession>
<protein>
    <submittedName>
        <fullName evidence="2">Uncharacterized protein</fullName>
    </submittedName>
</protein>
<keyword evidence="3" id="KW-1185">Reference proteome</keyword>
<feature type="region of interest" description="Disordered" evidence="1">
    <location>
        <begin position="277"/>
        <end position="308"/>
    </location>
</feature>
<dbReference type="Proteomes" id="UP001177670">
    <property type="component" value="Unassembled WGS sequence"/>
</dbReference>
<dbReference type="EMBL" id="JAHYIQ010000010">
    <property type="protein sequence ID" value="KAK1128669.1"/>
    <property type="molecule type" value="Genomic_DNA"/>
</dbReference>
<feature type="compositionally biased region" description="Polar residues" evidence="1">
    <location>
        <begin position="277"/>
        <end position="289"/>
    </location>
</feature>
<evidence type="ECO:0000313" key="2">
    <source>
        <dbReference type="EMBL" id="KAK1128669.1"/>
    </source>
</evidence>
<name>A0AA40KQ90_9HYME</name>
<dbReference type="AlphaFoldDB" id="A0AA40KQ90"/>
<evidence type="ECO:0000256" key="1">
    <source>
        <dbReference type="SAM" id="MobiDB-lite"/>
    </source>
</evidence>
<organism evidence="2 3">
    <name type="scientific">Melipona bicolor</name>
    <dbReference type="NCBI Taxonomy" id="60889"/>
    <lineage>
        <taxon>Eukaryota</taxon>
        <taxon>Metazoa</taxon>
        <taxon>Ecdysozoa</taxon>
        <taxon>Arthropoda</taxon>
        <taxon>Hexapoda</taxon>
        <taxon>Insecta</taxon>
        <taxon>Pterygota</taxon>
        <taxon>Neoptera</taxon>
        <taxon>Endopterygota</taxon>
        <taxon>Hymenoptera</taxon>
        <taxon>Apocrita</taxon>
        <taxon>Aculeata</taxon>
        <taxon>Apoidea</taxon>
        <taxon>Anthophila</taxon>
        <taxon>Apidae</taxon>
        <taxon>Melipona</taxon>
    </lineage>
</organism>
<evidence type="ECO:0000313" key="3">
    <source>
        <dbReference type="Proteomes" id="UP001177670"/>
    </source>
</evidence>